<dbReference type="PANTHER" id="PTHR10098">
    <property type="entry name" value="RAPSYN-RELATED"/>
    <property type="match status" value="1"/>
</dbReference>
<feature type="domain" description="CHAT" evidence="2">
    <location>
        <begin position="3"/>
        <end position="323"/>
    </location>
</feature>
<feature type="compositionally biased region" description="Pro residues" evidence="1">
    <location>
        <begin position="1041"/>
        <end position="1051"/>
    </location>
</feature>
<sequence>KDPLAFLYDLLIAPMEGMLGTEEPRELVLVLDAELFLVPFALLHSDACGEFLCERFSLRAVPSLGALTHRPQRLRFPRRRQGSAAASVSALVVGDPWLPSSARARWRWPPLPSARDQASVVAHAAGCRPLVGHAATKSAVLDAACAAECLHFCTHVSWKLSALVLSPRGAGGPDAAEGEAGNVDGAHEAPVPGTVYGGGSLDELAPDAPPAGEFLLTAGEVASLRLAARLVVLSWPRECCAPLVPGGFVGLAKAFLAAGCRCVLASLWPTPAAAARVLMQAFYSALMEGVRASVALRDAMRAVQAQAQFSHPSNWAGFVLIGRDVRLNSPSALVRRALLQILQWPDRARDALRVLLHLVEKSLQRIQRGQANSMYTSQQSVENKVHGVAGWQGLLTAIGFRLEPPANGLPAAVFFPLADPAHRLQHCSTTMQALLGLPHPAFYALSKLTRAEEVGEQLVQLNGRYNMVKKVRARETEGEREDDAMERDISVTLRVAVKLWQTPGCHELLAALGFDLCEVGKEEVLLRTSGQASRRCLQFSLHSLLALFDCSEAAKHSNLEGASSFESLASSEQTGMGPLSLRGCDPDDLGPPYGYGHMLPASDTISVYSLSSIASAPSCSSFCGDDTGGSGRALPPRSLFGHGRPKSLCSHPLLSPRLSHGRAFADASANGEQDCDAFSEMSSEMLDSLPGSPGSPLSPASYVPGTGSLQRGSCRREHGFASAPMSPRNGFAPSANSPFRRVQGGSSLDMGDSDASGTEMSGAGSGSREPRLQQQQHKRMNPGELAQKILAETQTHMVAVGRLQRSAASLPGPTSPRSKSLSAPRGPSSIVTSETSAFSKLGGSATLRNLSSGASLPRSPAKPKPPERVSSLQKINSLTQLNKNLSSMFAHFHGAAERNPPVPTRGAGGAAGTDGRLAELHRMKLKYPSSPYSAHISNSPKNVSPGTGSVARHSPCSSDATPSPSHSAPGSLCVSPAKAVPPLGLVDNKVQAVHNLKTFHSSSWPCQQPGPCPPGVDAKTRRLAAGAARHAGSAGAEEPSASPPHDAPPRIPNSKSDTQLLAGLAARGAPPSGPEEVGGTPADTKKCSLKPPLVGRSGPFKTLTGSGMPFRRGQNALPGKRFFPASKC</sequence>
<dbReference type="InterPro" id="IPR024983">
    <property type="entry name" value="CHAT_dom"/>
</dbReference>
<dbReference type="HOGENOM" id="CLU_299892_0_0_1"/>
<evidence type="ECO:0000313" key="4">
    <source>
        <dbReference type="Ensembl" id="ENSPMAP00000004115.1"/>
    </source>
</evidence>
<accession>S4RFY3</accession>
<feature type="compositionally biased region" description="Low complexity" evidence="1">
    <location>
        <begin position="1060"/>
        <end position="1070"/>
    </location>
</feature>
<feature type="region of interest" description="Disordered" evidence="1">
    <location>
        <begin position="1022"/>
        <end position="1128"/>
    </location>
</feature>
<evidence type="ECO:0000259" key="3">
    <source>
        <dbReference type="Pfam" id="PF26117"/>
    </source>
</evidence>
<organism evidence="4">
    <name type="scientific">Petromyzon marinus</name>
    <name type="common">Sea lamprey</name>
    <dbReference type="NCBI Taxonomy" id="7757"/>
    <lineage>
        <taxon>Eukaryota</taxon>
        <taxon>Metazoa</taxon>
        <taxon>Chordata</taxon>
        <taxon>Craniata</taxon>
        <taxon>Vertebrata</taxon>
        <taxon>Cyclostomata</taxon>
        <taxon>Hyperoartia</taxon>
        <taxon>Petromyzontiformes</taxon>
        <taxon>Petromyzontidae</taxon>
        <taxon>Petromyzon</taxon>
    </lineage>
</organism>
<feature type="region of interest" description="Disordered" evidence="1">
    <location>
        <begin position="806"/>
        <end position="870"/>
    </location>
</feature>
<dbReference type="InterPro" id="IPR058900">
    <property type="entry name" value="TTC28_C"/>
</dbReference>
<feature type="region of interest" description="Disordered" evidence="1">
    <location>
        <begin position="684"/>
        <end position="780"/>
    </location>
</feature>
<reference evidence="4" key="2">
    <citation type="submission" date="2025-09" db="UniProtKB">
        <authorList>
            <consortium name="Ensembl"/>
        </authorList>
    </citation>
    <scope>IDENTIFICATION</scope>
</reference>
<feature type="compositionally biased region" description="Polar residues" evidence="1">
    <location>
        <begin position="955"/>
        <end position="968"/>
    </location>
</feature>
<name>S4RFY3_PETMA</name>
<protein>
    <submittedName>
        <fullName evidence="4">Uncharacterized protein</fullName>
    </submittedName>
</protein>
<evidence type="ECO:0000256" key="1">
    <source>
        <dbReference type="SAM" id="MobiDB-lite"/>
    </source>
</evidence>
<dbReference type="Pfam" id="PF12770">
    <property type="entry name" value="CHAT"/>
    <property type="match status" value="1"/>
</dbReference>
<feature type="compositionally biased region" description="Polar residues" evidence="1">
    <location>
        <begin position="931"/>
        <end position="947"/>
    </location>
</feature>
<evidence type="ECO:0000259" key="2">
    <source>
        <dbReference type="Pfam" id="PF12770"/>
    </source>
</evidence>
<feature type="region of interest" description="Disordered" evidence="1">
    <location>
        <begin position="931"/>
        <end position="972"/>
    </location>
</feature>
<dbReference type="AlphaFoldDB" id="S4RFY3"/>
<feature type="compositionally biased region" description="Low complexity" evidence="1">
    <location>
        <begin position="1023"/>
        <end position="1040"/>
    </location>
</feature>
<dbReference type="GeneTree" id="ENSGT00940000156428"/>
<dbReference type="Pfam" id="PF26117">
    <property type="entry name" value="TTC28_C"/>
    <property type="match status" value="1"/>
</dbReference>
<dbReference type="PANTHER" id="PTHR10098:SF108">
    <property type="entry name" value="TETRATRICOPEPTIDE REPEAT PROTEIN 28"/>
    <property type="match status" value="1"/>
</dbReference>
<dbReference type="Ensembl" id="ENSPMAT00000004132.1">
    <property type="protein sequence ID" value="ENSPMAP00000004115.1"/>
    <property type="gene ID" value="ENSPMAG00000003773.1"/>
</dbReference>
<reference evidence="4" key="1">
    <citation type="submission" date="2025-08" db="UniProtKB">
        <authorList>
            <consortium name="Ensembl"/>
        </authorList>
    </citation>
    <scope>IDENTIFICATION</scope>
</reference>
<feature type="compositionally biased region" description="Polar residues" evidence="1">
    <location>
        <begin position="829"/>
        <end position="838"/>
    </location>
</feature>
<proteinExistence type="predicted"/>
<dbReference type="OMA" id="CDAFSEM"/>
<feature type="domain" description="TTC28 C-terminal" evidence="3">
    <location>
        <begin position="437"/>
        <end position="552"/>
    </location>
</feature>
<dbReference type="STRING" id="7757.ENSPMAP00000004115"/>
<feature type="compositionally biased region" description="Low complexity" evidence="1">
    <location>
        <begin position="688"/>
        <end position="699"/>
    </location>
</feature>